<dbReference type="PANTHER" id="PTHR43429:SF1">
    <property type="entry name" value="NAD(P)H SULFUR OXIDOREDUCTASE (COA-DEPENDENT)"/>
    <property type="match status" value="1"/>
</dbReference>
<evidence type="ECO:0000256" key="1">
    <source>
        <dbReference type="ARBA" id="ARBA00001974"/>
    </source>
</evidence>
<dbReference type="PROSITE" id="PS50206">
    <property type="entry name" value="RHODANESE_3"/>
    <property type="match status" value="1"/>
</dbReference>
<dbReference type="Gene3D" id="3.40.250.10">
    <property type="entry name" value="Rhodanese-like domain"/>
    <property type="match status" value="1"/>
</dbReference>
<dbReference type="PANTHER" id="PTHR43429">
    <property type="entry name" value="PYRIDINE NUCLEOTIDE-DISULFIDE OXIDOREDUCTASE DOMAIN-CONTAINING"/>
    <property type="match status" value="1"/>
</dbReference>
<name>A0ABS2MR58_9FIRM</name>
<accession>A0ABS2MR58</accession>
<dbReference type="Pfam" id="PF00581">
    <property type="entry name" value="Rhodanese"/>
    <property type="match status" value="1"/>
</dbReference>
<organism evidence="8 9">
    <name type="scientific">Fusibacter tunisiensis</name>
    <dbReference type="NCBI Taxonomy" id="1008308"/>
    <lineage>
        <taxon>Bacteria</taxon>
        <taxon>Bacillati</taxon>
        <taxon>Bacillota</taxon>
        <taxon>Clostridia</taxon>
        <taxon>Eubacteriales</taxon>
        <taxon>Eubacteriales Family XII. Incertae Sedis</taxon>
        <taxon>Fusibacter</taxon>
    </lineage>
</organism>
<keyword evidence="6" id="KW-0676">Redox-active center</keyword>
<dbReference type="InterPro" id="IPR004099">
    <property type="entry name" value="Pyr_nucl-diS_OxRdtase_dimer"/>
</dbReference>
<gene>
    <name evidence="8" type="ORF">JOC49_001393</name>
</gene>
<dbReference type="RefSeq" id="WP_204663757.1">
    <property type="nucleotide sequence ID" value="NZ_JAFBDT010000009.1"/>
</dbReference>
<keyword evidence="5" id="KW-0560">Oxidoreductase</keyword>
<proteinExistence type="inferred from homology"/>
<dbReference type="EMBL" id="JAFBDT010000009">
    <property type="protein sequence ID" value="MBM7561852.1"/>
    <property type="molecule type" value="Genomic_DNA"/>
</dbReference>
<dbReference type="InterPro" id="IPR036873">
    <property type="entry name" value="Rhodanese-like_dom_sf"/>
</dbReference>
<keyword evidence="4" id="KW-0274">FAD</keyword>
<dbReference type="InterPro" id="IPR001455">
    <property type="entry name" value="TusA-like"/>
</dbReference>
<comment type="cofactor">
    <cofactor evidence="1">
        <name>FAD</name>
        <dbReference type="ChEBI" id="CHEBI:57692"/>
    </cofactor>
</comment>
<reference evidence="8 9" key="1">
    <citation type="submission" date="2021-01" db="EMBL/GenBank/DDBJ databases">
        <title>Genomic Encyclopedia of Type Strains, Phase IV (KMG-IV): sequencing the most valuable type-strain genomes for metagenomic binning, comparative biology and taxonomic classification.</title>
        <authorList>
            <person name="Goeker M."/>
        </authorList>
    </citation>
    <scope>NUCLEOTIDE SEQUENCE [LARGE SCALE GENOMIC DNA]</scope>
    <source>
        <strain evidence="8 9">DSM 24436</strain>
    </source>
</reference>
<dbReference type="InterPro" id="IPR023753">
    <property type="entry name" value="FAD/NAD-binding_dom"/>
</dbReference>
<dbReference type="CDD" id="cd01524">
    <property type="entry name" value="RHOD_Pyr_redox"/>
    <property type="match status" value="1"/>
</dbReference>
<evidence type="ECO:0000256" key="2">
    <source>
        <dbReference type="ARBA" id="ARBA00009130"/>
    </source>
</evidence>
<evidence type="ECO:0000256" key="3">
    <source>
        <dbReference type="ARBA" id="ARBA00022630"/>
    </source>
</evidence>
<dbReference type="Proteomes" id="UP000767854">
    <property type="component" value="Unassembled WGS sequence"/>
</dbReference>
<dbReference type="InterPro" id="IPR050260">
    <property type="entry name" value="FAD-bd_OxRdtase"/>
</dbReference>
<evidence type="ECO:0000256" key="4">
    <source>
        <dbReference type="ARBA" id="ARBA00022827"/>
    </source>
</evidence>
<dbReference type="Gene3D" id="3.30.110.40">
    <property type="entry name" value="TusA-like domain"/>
    <property type="match status" value="1"/>
</dbReference>
<comment type="similarity">
    <text evidence="2">Belongs to the class-III pyridine nucleotide-disulfide oxidoreductase family.</text>
</comment>
<dbReference type="SUPFAM" id="SSF55424">
    <property type="entry name" value="FAD/NAD-linked reductases, dimerisation (C-terminal) domain"/>
    <property type="match status" value="1"/>
</dbReference>
<comment type="caution">
    <text evidence="8">The sequence shown here is derived from an EMBL/GenBank/DDBJ whole genome shotgun (WGS) entry which is preliminary data.</text>
</comment>
<dbReference type="InterPro" id="IPR036868">
    <property type="entry name" value="TusA-like_sf"/>
</dbReference>
<dbReference type="InterPro" id="IPR027396">
    <property type="entry name" value="DsrEFH-like"/>
</dbReference>
<dbReference type="PRINTS" id="PR00368">
    <property type="entry name" value="FADPNR"/>
</dbReference>
<dbReference type="Pfam" id="PF07992">
    <property type="entry name" value="Pyr_redox_2"/>
    <property type="match status" value="1"/>
</dbReference>
<evidence type="ECO:0000313" key="8">
    <source>
        <dbReference type="EMBL" id="MBM7561852.1"/>
    </source>
</evidence>
<evidence type="ECO:0000313" key="9">
    <source>
        <dbReference type="Proteomes" id="UP000767854"/>
    </source>
</evidence>
<dbReference type="InterPro" id="IPR001763">
    <property type="entry name" value="Rhodanese-like_dom"/>
</dbReference>
<keyword evidence="9" id="KW-1185">Reference proteome</keyword>
<dbReference type="PROSITE" id="PS01148">
    <property type="entry name" value="UPF0033"/>
    <property type="match status" value="1"/>
</dbReference>
<dbReference type="Gene3D" id="3.40.1260.10">
    <property type="entry name" value="DsrEFH-like"/>
    <property type="match status" value="1"/>
</dbReference>
<dbReference type="SUPFAM" id="SSF52821">
    <property type="entry name" value="Rhodanese/Cell cycle control phosphatase"/>
    <property type="match status" value="1"/>
</dbReference>
<keyword evidence="3" id="KW-0285">Flavoprotein</keyword>
<dbReference type="Gene3D" id="3.50.50.60">
    <property type="entry name" value="FAD/NAD(P)-binding domain"/>
    <property type="match status" value="2"/>
</dbReference>
<protein>
    <submittedName>
        <fullName evidence="8">NADPH-dependent 2,4-dienoyl-CoA reductase/sulfur reductase-like enzyme/peroxiredoxin family protein/rhodanese-related sulfurtransferase/TusA-related sulfurtransferase</fullName>
    </submittedName>
</protein>
<feature type="domain" description="Rhodanese" evidence="7">
    <location>
        <begin position="468"/>
        <end position="553"/>
    </location>
</feature>
<dbReference type="Pfam" id="PF02852">
    <property type="entry name" value="Pyr_redox_dim"/>
    <property type="match status" value="1"/>
</dbReference>
<dbReference type="Pfam" id="PF13686">
    <property type="entry name" value="DrsE_2"/>
    <property type="match status" value="1"/>
</dbReference>
<evidence type="ECO:0000256" key="5">
    <source>
        <dbReference type="ARBA" id="ARBA00023002"/>
    </source>
</evidence>
<dbReference type="SUPFAM" id="SSF51905">
    <property type="entry name" value="FAD/NAD(P)-binding domain"/>
    <property type="match status" value="1"/>
</dbReference>
<evidence type="ECO:0000259" key="7">
    <source>
        <dbReference type="PROSITE" id="PS50206"/>
    </source>
</evidence>
<evidence type="ECO:0000256" key="6">
    <source>
        <dbReference type="ARBA" id="ARBA00023284"/>
    </source>
</evidence>
<dbReference type="SUPFAM" id="SSF75169">
    <property type="entry name" value="DsrEFH-like"/>
    <property type="match status" value="1"/>
</dbReference>
<dbReference type="PRINTS" id="PR00411">
    <property type="entry name" value="PNDRDTASEI"/>
</dbReference>
<sequence>MKQKVIIVGGVAGGASAAARLRRVDEQAEIIMVERGPYISFANCGLPYYIGGTIEERSALLVQTPEDMNARFRVDVRVENEVLSIDREKKTVQIRDIKEDRVYEESYDKLVLSPGSTPLKPPIPGIDAPNIFSLWNIPDVDRIKGFVDGMKPKTAAVIGGGFIGLEMAENLHDLGMDVSVVEMADQVMAPVDFEMAQIVHKHMKTKNVNLLLGDGVKNFEYHNGKARVTLQSGNHIEVDMVILSIGVRPQSELAKNAGLEMNQRNGIVVNAHMKTSDENIYAIGDAIEVVDFISGDKTMVPLAGPANKQGRICADNIAGINSAYKGTQGTSVAKVFDLTVASTGVNEKTLKRNGKEYGKDYYTTIVHPNSHAGYYPGAIPMTLKLIFSTDGKVLGAQNVGYDGVEKRVDVIATAIRFGATVYDLTELELAYAPPYSSAKDPVNMAGYVGENILKGVTKPFQWHEIKDVGEDVVILDVREPIERDLGFITGSVNIPVDELRDRLSELDRNKKIVVYCAVGIRGHAASRILMQNGFEHVYNLMGGYATYATTLCLEDTALCGGISYDDEIHLSESGDIEDTREIHAHDAKVVKLNACGLQCPGPIMQVSKSIAEMDAGDILEVKATDPGFMSDIGVWCNKTGNTLIESGKEDKQFYAQIRKGTKKPAVKERVENPNDDKTMVVFSGDLDKAIASLIIANGAASMGKKVTMFYTFWGLNVLRRPEKVNVKKDFMSRMFSSMMPRGTQKLGLSKMNMFGMGPKMIRSVMKKHNVDSLEDLLKMAMDNGIKMVACNMSMDLMGITKEELIDGVELGGVATMLGAAEDSNMSMFI</sequence>
<dbReference type="InterPro" id="IPR036188">
    <property type="entry name" value="FAD/NAD-bd_sf"/>
</dbReference>
<dbReference type="InterPro" id="IPR032836">
    <property type="entry name" value="DsrE2-like"/>
</dbReference>
<dbReference type="SMART" id="SM00450">
    <property type="entry name" value="RHOD"/>
    <property type="match status" value="1"/>
</dbReference>
<dbReference type="Pfam" id="PF01206">
    <property type="entry name" value="TusA"/>
    <property type="match status" value="1"/>
</dbReference>
<dbReference type="InterPro" id="IPR016156">
    <property type="entry name" value="FAD/NAD-linked_Rdtase_dimer_sf"/>
</dbReference>
<dbReference type="SUPFAM" id="SSF64307">
    <property type="entry name" value="SirA-like"/>
    <property type="match status" value="1"/>
</dbReference>